<dbReference type="OrthoDB" id="8084279at2"/>
<accession>A0A2N9VX08</accession>
<dbReference type="EMBL" id="MZMT01000035">
    <property type="protein sequence ID" value="PIO44026.1"/>
    <property type="molecule type" value="Genomic_DNA"/>
</dbReference>
<sequence length="73" mass="7877">MQEPNDILSDESLSRIQKIAKLEELLSEARGLQRAATEGGMDPNDGVTRNLRDIELALDQLNAATPETGAATL</sequence>
<keyword evidence="2" id="KW-1185">Reference proteome</keyword>
<dbReference type="RefSeq" id="WP_099997587.1">
    <property type="nucleotide sequence ID" value="NZ_CP017940.1"/>
</dbReference>
<gene>
    <name evidence="1" type="ORF">B5P45_15815</name>
</gene>
<dbReference type="AlphaFoldDB" id="A0A2N9VX08"/>
<protein>
    <submittedName>
        <fullName evidence="1">Uncharacterized protein</fullName>
    </submittedName>
</protein>
<dbReference type="KEGG" id="pht:BLM14_00345"/>
<proteinExistence type="predicted"/>
<comment type="caution">
    <text evidence="1">The sequence shown here is derived from an EMBL/GenBank/DDBJ whole genome shotgun (WGS) entry which is preliminary data.</text>
</comment>
<evidence type="ECO:0000313" key="1">
    <source>
        <dbReference type="EMBL" id="PIO44026.1"/>
    </source>
</evidence>
<evidence type="ECO:0000313" key="2">
    <source>
        <dbReference type="Proteomes" id="UP000232163"/>
    </source>
</evidence>
<organism evidence="1 2">
    <name type="scientific">Phyllobacterium zundukense</name>
    <dbReference type="NCBI Taxonomy" id="1867719"/>
    <lineage>
        <taxon>Bacteria</taxon>
        <taxon>Pseudomonadati</taxon>
        <taxon>Pseudomonadota</taxon>
        <taxon>Alphaproteobacteria</taxon>
        <taxon>Hyphomicrobiales</taxon>
        <taxon>Phyllobacteriaceae</taxon>
        <taxon>Phyllobacterium</taxon>
    </lineage>
</organism>
<reference evidence="2" key="1">
    <citation type="journal article" date="2017" name="Int J Environ Stud">
        <title>Does the Miocene-Pliocene relict legume Oxytropis triphylla form nitrogen-fixing nodules with a combination of bacterial strains?</title>
        <authorList>
            <person name="Safronova V."/>
            <person name="Belimov A."/>
            <person name="Sazanova A."/>
            <person name="Kuznetsova I."/>
            <person name="Popova J."/>
            <person name="Andronov E."/>
            <person name="Verkhozina A."/>
            <person name="Tikhonovich I."/>
        </authorList>
    </citation>
    <scope>NUCLEOTIDE SEQUENCE [LARGE SCALE GENOMIC DNA]</scope>
    <source>
        <strain evidence="2">Tri-38</strain>
    </source>
</reference>
<dbReference type="Proteomes" id="UP000232163">
    <property type="component" value="Unassembled WGS sequence"/>
</dbReference>
<name>A0A2N9VX08_9HYPH</name>